<dbReference type="FunFam" id="3.60.130.10:FF:000001">
    <property type="entry name" value="Trimethyllysine dioxygenase, mitochondrial"/>
    <property type="match status" value="1"/>
</dbReference>
<comment type="caution">
    <text evidence="12">The sequence shown here is derived from an EMBL/GenBank/DDBJ whole genome shotgun (WGS) entry which is preliminary data.</text>
</comment>
<evidence type="ECO:0000313" key="13">
    <source>
        <dbReference type="Proteomes" id="UP001220324"/>
    </source>
</evidence>
<name>A0AAD6GH02_9EURO</name>
<dbReference type="GO" id="GO:0045329">
    <property type="term" value="P:carnitine biosynthetic process"/>
    <property type="evidence" value="ECO:0007669"/>
    <property type="project" value="UniProtKB-KW"/>
</dbReference>
<proteinExistence type="inferred from homology"/>
<evidence type="ECO:0000256" key="7">
    <source>
        <dbReference type="ARBA" id="ARBA00023002"/>
    </source>
</evidence>
<dbReference type="Gene3D" id="3.30.2020.30">
    <property type="match status" value="1"/>
</dbReference>
<comment type="cofactor">
    <cofactor evidence="2">
        <name>L-ascorbate</name>
        <dbReference type="ChEBI" id="CHEBI:38290"/>
    </cofactor>
</comment>
<dbReference type="PANTHER" id="PTHR10696:SF25">
    <property type="entry name" value="OXIDOREDUCTASE AIM17-RELATED"/>
    <property type="match status" value="1"/>
</dbReference>
<dbReference type="Pfam" id="PF06155">
    <property type="entry name" value="GBBH-like_N"/>
    <property type="match status" value="1"/>
</dbReference>
<reference evidence="12 13" key="1">
    <citation type="journal article" date="2023" name="IMA Fungus">
        <title>Comparative genomic study of the Penicillium genus elucidates a diverse pangenome and 15 lateral gene transfer events.</title>
        <authorList>
            <person name="Petersen C."/>
            <person name="Sorensen T."/>
            <person name="Nielsen M.R."/>
            <person name="Sondergaard T.E."/>
            <person name="Sorensen J.L."/>
            <person name="Fitzpatrick D.A."/>
            <person name="Frisvad J.C."/>
            <person name="Nielsen K.L."/>
        </authorList>
    </citation>
    <scope>NUCLEOTIDE SEQUENCE [LARGE SCALE GENOMIC DNA]</scope>
    <source>
        <strain evidence="12 13">IBT 35679</strain>
    </source>
</reference>
<accession>A0AAD6GH02</accession>
<dbReference type="Proteomes" id="UP001220324">
    <property type="component" value="Unassembled WGS sequence"/>
</dbReference>
<dbReference type="Pfam" id="PF02668">
    <property type="entry name" value="TauD"/>
    <property type="match status" value="1"/>
</dbReference>
<evidence type="ECO:0000256" key="1">
    <source>
        <dbReference type="ARBA" id="ARBA00001954"/>
    </source>
</evidence>
<dbReference type="InterPro" id="IPR038492">
    <property type="entry name" value="GBBH-like_N_sf"/>
</dbReference>
<dbReference type="Gene3D" id="3.60.130.10">
    <property type="entry name" value="Clavaminate synthase-like"/>
    <property type="match status" value="1"/>
</dbReference>
<dbReference type="InterPro" id="IPR050411">
    <property type="entry name" value="AlphaKG_dependent_hydroxylases"/>
</dbReference>
<evidence type="ECO:0000256" key="8">
    <source>
        <dbReference type="ARBA" id="ARBA00023004"/>
    </source>
</evidence>
<feature type="region of interest" description="Disordered" evidence="9">
    <location>
        <begin position="464"/>
        <end position="483"/>
    </location>
</feature>
<keyword evidence="5" id="KW-0124">Carnitine biosynthesis</keyword>
<evidence type="ECO:0000259" key="11">
    <source>
        <dbReference type="Pfam" id="PF06155"/>
    </source>
</evidence>
<dbReference type="SUPFAM" id="SSF51197">
    <property type="entry name" value="Clavaminate synthase-like"/>
    <property type="match status" value="1"/>
</dbReference>
<organism evidence="12 13">
    <name type="scientific">Penicillium frequentans</name>
    <dbReference type="NCBI Taxonomy" id="3151616"/>
    <lineage>
        <taxon>Eukaryota</taxon>
        <taxon>Fungi</taxon>
        <taxon>Dikarya</taxon>
        <taxon>Ascomycota</taxon>
        <taxon>Pezizomycotina</taxon>
        <taxon>Eurotiomycetes</taxon>
        <taxon>Eurotiomycetidae</taxon>
        <taxon>Eurotiales</taxon>
        <taxon>Aspergillaceae</taxon>
        <taxon>Penicillium</taxon>
    </lineage>
</organism>
<evidence type="ECO:0000256" key="5">
    <source>
        <dbReference type="ARBA" id="ARBA00022873"/>
    </source>
</evidence>
<keyword evidence="4" id="KW-0479">Metal-binding</keyword>
<dbReference type="AlphaFoldDB" id="A0AAD6GH02"/>
<gene>
    <name evidence="12" type="ORF">N7494_004965</name>
</gene>
<dbReference type="GO" id="GO:0016706">
    <property type="term" value="F:2-oxoglutarate-dependent dioxygenase activity"/>
    <property type="evidence" value="ECO:0007669"/>
    <property type="project" value="UniProtKB-ARBA"/>
</dbReference>
<evidence type="ECO:0000256" key="6">
    <source>
        <dbReference type="ARBA" id="ARBA00022964"/>
    </source>
</evidence>
<feature type="domain" description="Gamma-butyrobetaine hydroxylase-like N-terminal" evidence="11">
    <location>
        <begin position="93"/>
        <end position="154"/>
    </location>
</feature>
<evidence type="ECO:0008006" key="14">
    <source>
        <dbReference type="Google" id="ProtNLM"/>
    </source>
</evidence>
<dbReference type="InterPro" id="IPR003819">
    <property type="entry name" value="TauD/TfdA-like"/>
</dbReference>
<keyword evidence="6" id="KW-0223">Dioxygenase</keyword>
<evidence type="ECO:0000256" key="4">
    <source>
        <dbReference type="ARBA" id="ARBA00022723"/>
    </source>
</evidence>
<protein>
    <recommendedName>
        <fullName evidence="14">TauD/TfdA-like domain-containing protein</fullName>
    </recommendedName>
</protein>
<sequence length="483" mass="55695">MRSPLLRQLTRGLPRPARSFVTSARFKVNANTPTQPEIASKIDSVAESVKVNPSKQPDASNKHHATDKRIDLSLATVEAVKPASVSHRAYGLSIAAPGVPTISLNYTYLRDICKCPQCVDRYSKQRNIRTNDIPTDIRPRHIKWDGEHLEIQWATDIPGASPDHISRWHHSYLKKPTLDTHDLHDASNKPVTWDRKNMEEHQQWVSYEDYMTNDAKFAASMRNLQRTGLVFVKDIPDSREEVEKIATRIGPLRNTFYGMTWDVRTVPEARNVAYTNQFLGFHMDLMYMNEPPGYQFLHCLENSCDGGESLFADAFRAASKMRRQHPKEFRELTERKMGYEYVHEDQIYYNERPVFELDKSSKHFRHVNYSPPFQSAIPIRGKLRFQPLKEALDVFTQILESKEMTFDLKLNPGECVIFDNRRIVHARRHFNTSTGSRWLAGAYVDTDAVLSRFNVTSKKQPDAWRAADPLKHVPSVNKDKKTA</sequence>
<dbReference type="GO" id="GO:0005739">
    <property type="term" value="C:mitochondrion"/>
    <property type="evidence" value="ECO:0007669"/>
    <property type="project" value="TreeGrafter"/>
</dbReference>
<evidence type="ECO:0000256" key="9">
    <source>
        <dbReference type="SAM" id="MobiDB-lite"/>
    </source>
</evidence>
<evidence type="ECO:0000313" key="12">
    <source>
        <dbReference type="EMBL" id="KAJ5547380.1"/>
    </source>
</evidence>
<comment type="cofactor">
    <cofactor evidence="1">
        <name>Fe(2+)</name>
        <dbReference type="ChEBI" id="CHEBI:29033"/>
    </cofactor>
</comment>
<dbReference type="CDD" id="cd00250">
    <property type="entry name" value="CAS_like"/>
    <property type="match status" value="1"/>
</dbReference>
<dbReference type="InterPro" id="IPR010376">
    <property type="entry name" value="GBBH-like_N"/>
</dbReference>
<evidence type="ECO:0000256" key="3">
    <source>
        <dbReference type="ARBA" id="ARBA00008654"/>
    </source>
</evidence>
<dbReference type="GO" id="GO:0046872">
    <property type="term" value="F:metal ion binding"/>
    <property type="evidence" value="ECO:0007669"/>
    <property type="project" value="UniProtKB-KW"/>
</dbReference>
<dbReference type="PANTHER" id="PTHR10696">
    <property type="entry name" value="GAMMA-BUTYROBETAINE HYDROXYLASE-RELATED"/>
    <property type="match status" value="1"/>
</dbReference>
<evidence type="ECO:0000256" key="2">
    <source>
        <dbReference type="ARBA" id="ARBA00001961"/>
    </source>
</evidence>
<evidence type="ECO:0000259" key="10">
    <source>
        <dbReference type="Pfam" id="PF02668"/>
    </source>
</evidence>
<dbReference type="EMBL" id="JAQIZZ010000003">
    <property type="protein sequence ID" value="KAJ5547380.1"/>
    <property type="molecule type" value="Genomic_DNA"/>
</dbReference>
<keyword evidence="13" id="KW-1185">Reference proteome</keyword>
<keyword evidence="7" id="KW-0560">Oxidoreductase</keyword>
<dbReference type="InterPro" id="IPR042098">
    <property type="entry name" value="TauD-like_sf"/>
</dbReference>
<feature type="domain" description="TauD/TfdA-like" evidence="10">
    <location>
        <begin position="205"/>
        <end position="443"/>
    </location>
</feature>
<keyword evidence="8" id="KW-0408">Iron</keyword>
<comment type="similarity">
    <text evidence="3">Belongs to the gamma-BBH/TMLD family.</text>
</comment>